<organism evidence="2 3">
    <name type="scientific">Lentiprolixibacter aurantiacus</name>
    <dbReference type="NCBI Taxonomy" id="2993939"/>
    <lineage>
        <taxon>Bacteria</taxon>
        <taxon>Pseudomonadati</taxon>
        <taxon>Bacteroidota</taxon>
        <taxon>Flavobacteriia</taxon>
        <taxon>Flavobacteriales</taxon>
        <taxon>Flavobacteriaceae</taxon>
        <taxon>Lentiprolixibacter</taxon>
    </lineage>
</organism>
<dbReference type="InterPro" id="IPR012338">
    <property type="entry name" value="Beta-lactam/transpept-like"/>
</dbReference>
<feature type="domain" description="Beta-lactamase class A catalytic" evidence="1">
    <location>
        <begin position="71"/>
        <end position="337"/>
    </location>
</feature>
<name>A0AAE3MMW5_9FLAO</name>
<evidence type="ECO:0000313" key="2">
    <source>
        <dbReference type="EMBL" id="MCX2720143.1"/>
    </source>
</evidence>
<reference evidence="2" key="1">
    <citation type="submission" date="2022-11" db="EMBL/GenBank/DDBJ databases">
        <title>The characterization of three novel Bacteroidetes species and genomic analysis of their roles in tidal elemental geochemical cycles.</title>
        <authorList>
            <person name="Ma K.-J."/>
        </authorList>
    </citation>
    <scope>NUCLEOTIDE SEQUENCE</scope>
    <source>
        <strain evidence="2">M415</strain>
    </source>
</reference>
<proteinExistence type="predicted"/>
<sequence length="377" mass="44086">MKVFWFFAALSLLFFKTCSEDQEVQDPLRQALQLEDPYIRQVMDKVEEHELQIIYTRIERHGDSLVLQDYKFQVDVDNYFYPASTVKFPMAVAALEKLNELDSLNRNVRYYVEGDTVENSFAEDIIKIFTVSDNHANNRLLEFLGQDDLNYRLRRRGVEPVRISHRLGVHSDEVTTRPLVIYLNDSTTAVSRPIENTPPEPLLLKGIKKGRGFYKADSLYAEPFDFKLKNYYPLEAQHSVLKRIIFPTYFPEHKRFGISEEQRKFLLNAMQMLPREAGYDEEEYYDSYCKFFMYGDSQEQIPEHIQIFNKVGFAYGTLTDCAYIRDNLNGAEFMVSATILVNQDRLFNDDAYEYDEVGIPFLATIGRALYDYESTGK</sequence>
<dbReference type="InterPro" id="IPR045155">
    <property type="entry name" value="Beta-lactam_cat"/>
</dbReference>
<comment type="caution">
    <text evidence="2">The sequence shown here is derived from an EMBL/GenBank/DDBJ whole genome shotgun (WGS) entry which is preliminary data.</text>
</comment>
<dbReference type="RefSeq" id="WP_266013722.1">
    <property type="nucleotide sequence ID" value="NZ_JAPFQP010000003.1"/>
</dbReference>
<dbReference type="GO" id="GO:0008800">
    <property type="term" value="F:beta-lactamase activity"/>
    <property type="evidence" value="ECO:0007669"/>
    <property type="project" value="InterPro"/>
</dbReference>
<dbReference type="Gene3D" id="3.40.710.10">
    <property type="entry name" value="DD-peptidase/beta-lactamase superfamily"/>
    <property type="match status" value="1"/>
</dbReference>
<accession>A0AAE3MMW5</accession>
<evidence type="ECO:0000259" key="1">
    <source>
        <dbReference type="Pfam" id="PF13354"/>
    </source>
</evidence>
<dbReference type="SUPFAM" id="SSF56601">
    <property type="entry name" value="beta-lactamase/transpeptidase-like"/>
    <property type="match status" value="1"/>
</dbReference>
<dbReference type="Pfam" id="PF13354">
    <property type="entry name" value="Beta-lactamase2"/>
    <property type="match status" value="1"/>
</dbReference>
<dbReference type="EMBL" id="JAPFQP010000003">
    <property type="protein sequence ID" value="MCX2720143.1"/>
    <property type="molecule type" value="Genomic_DNA"/>
</dbReference>
<dbReference type="AlphaFoldDB" id="A0AAE3MMW5"/>
<dbReference type="Proteomes" id="UP001207116">
    <property type="component" value="Unassembled WGS sequence"/>
</dbReference>
<evidence type="ECO:0000313" key="3">
    <source>
        <dbReference type="Proteomes" id="UP001207116"/>
    </source>
</evidence>
<keyword evidence="2" id="KW-0378">Hydrolase</keyword>
<dbReference type="GO" id="GO:0030655">
    <property type="term" value="P:beta-lactam antibiotic catabolic process"/>
    <property type="evidence" value="ECO:0007669"/>
    <property type="project" value="InterPro"/>
</dbReference>
<gene>
    <name evidence="2" type="ORF">OO016_11075</name>
</gene>
<protein>
    <submittedName>
        <fullName evidence="2">Serine hydrolase</fullName>
    </submittedName>
</protein>
<keyword evidence="3" id="KW-1185">Reference proteome</keyword>